<accession>A0A7G1H0R1</accession>
<dbReference type="NCBIfam" id="TIGR04331">
    <property type="entry name" value="o_ant_LIC12162"/>
    <property type="match status" value="1"/>
</dbReference>
<dbReference type="AlphaFoldDB" id="A0A7G1H0R1"/>
<protein>
    <recommendedName>
        <fullName evidence="3">Transferase, LIC12162 family</fullName>
    </recommendedName>
</protein>
<evidence type="ECO:0000313" key="1">
    <source>
        <dbReference type="EMBL" id="BCB96324.1"/>
    </source>
</evidence>
<gene>
    <name evidence="1" type="ORF">JZK55_12460</name>
</gene>
<dbReference type="EMBL" id="AP022873">
    <property type="protein sequence ID" value="BCB96324.1"/>
    <property type="molecule type" value="Genomic_DNA"/>
</dbReference>
<organism evidence="1 2">
    <name type="scientific">Dissulfurispira thermophila</name>
    <dbReference type="NCBI Taxonomy" id="2715679"/>
    <lineage>
        <taxon>Bacteria</taxon>
        <taxon>Pseudomonadati</taxon>
        <taxon>Nitrospirota</taxon>
        <taxon>Thermodesulfovibrionia</taxon>
        <taxon>Thermodesulfovibrionales</taxon>
        <taxon>Dissulfurispiraceae</taxon>
        <taxon>Dissulfurispira</taxon>
    </lineage>
</organism>
<name>A0A7G1H0R1_9BACT</name>
<reference evidence="1 2" key="1">
    <citation type="submission" date="2020-03" db="EMBL/GenBank/DDBJ databases">
        <title>Complete genome sequences of two sulfur-disproportionating bacterial strains T55J and Mzg5.</title>
        <authorList>
            <person name="Umezawa K."/>
            <person name="Kojima H."/>
            <person name="Kato Y."/>
            <person name="Fukui M."/>
        </authorList>
    </citation>
    <scope>NUCLEOTIDE SEQUENCE [LARGE SCALE GENOMIC DNA]</scope>
    <source>
        <strain evidence="1 2">T55J</strain>
    </source>
</reference>
<evidence type="ECO:0008006" key="3">
    <source>
        <dbReference type="Google" id="ProtNLM"/>
    </source>
</evidence>
<dbReference type="KEGG" id="dtp:JZK55_12460"/>
<sequence length="585" mass="69872">MKELVLTGIKELWPEDEKNAIFLGPWCFAYNHKYKFWDQKKFTLAPSPWEKPQDILDASLYIDSLIDRIIPPLSDLMNNFHKTNYSSQFWKRYFIVWLVHWLGVCYDRYQRLNYLQQGIREKLTVKVLSNRAFSVKDFWDYIKKVTEEHYYNNLLMSEIIQFAQFDFLIPELLDMSKNFQQIKNTSNLGINKKFSNIRAFTKSAISSISSHLSSSIHLGTVYGISIIDKFYLEFLYDPFFLFNKENNNFITLKGERSYLINQTFEFNAKNSFEKVIEKILLQHIPEALLTIYVRERYYKPKIKIWIGNDIYKSEKDAYRIAEICEYGGQWISAQHGGGYGQWFSSPLGKIEYETSNGFITWGWKYKHIYNSNYYSLPSPMLSKLPKHREKKVQLVFVGTMHPAYHYRFHSALLPEQQLEYMDNKRKFLTSITEEIRSHIKYKPYVHDYGTDEIEFITQVLTNRQILKRVKLSRVMQKTRLVVIDYLSTSMLEAFAMNAPTILFWNPEHFVVCNETFPYFDRLRSAGILFDTPEDAASKVNEIWHDVQGWWNQKEVQETKNEFCYQFARSSRNWRKEWLDFLKTLK</sequence>
<evidence type="ECO:0000313" key="2">
    <source>
        <dbReference type="Proteomes" id="UP000516360"/>
    </source>
</evidence>
<dbReference type="RefSeq" id="WP_203471529.1">
    <property type="nucleotide sequence ID" value="NZ_AP022873.1"/>
</dbReference>
<keyword evidence="2" id="KW-1185">Reference proteome</keyword>
<dbReference type="Proteomes" id="UP000516360">
    <property type="component" value="Chromosome"/>
</dbReference>
<proteinExistence type="predicted"/>
<dbReference type="InterPro" id="IPR027603">
    <property type="entry name" value="LIC12162"/>
</dbReference>